<evidence type="ECO:0000313" key="3">
    <source>
        <dbReference type="EMBL" id="KAJ7723651.1"/>
    </source>
</evidence>
<feature type="region of interest" description="Disordered" evidence="1">
    <location>
        <begin position="18"/>
        <end position="39"/>
    </location>
</feature>
<gene>
    <name evidence="3" type="ORF">B0H16DRAFT_1698897</name>
</gene>
<dbReference type="EMBL" id="JARKIB010000209">
    <property type="protein sequence ID" value="KAJ7723651.1"/>
    <property type="molecule type" value="Genomic_DNA"/>
</dbReference>
<name>A0AAD7MM01_9AGAR</name>
<protein>
    <submittedName>
        <fullName evidence="3">Uncharacterized protein</fullName>
    </submittedName>
</protein>
<comment type="caution">
    <text evidence="3">The sequence shown here is derived from an EMBL/GenBank/DDBJ whole genome shotgun (WGS) entry which is preliminary data.</text>
</comment>
<sequence length="547" mass="61440">MDGWDGWMGICVLLLGSTAPSPDESQRTQRGGRRGDSRETILLPACTGVTNYLDENGKNFREEKGRRAGAREKKNFTYSLSQDGLESEEAEHARGCRLLRDRDAECWQDDVERTQRRPITSSGNIFRVDEHPQGCIGSCRRQADMRTSVIVHQNVAIRSHAQQPRLLTGREGVRLTGWLGVTQTPEVLTSLDCESTLGDLSARRGSPRIHQGEDSNWILPVATAGRRVLSWNLEQTWNLKAEDAAIAVGAQKLRIAEPSQRKTPLWRRKERLINTGGKRLIHNWPFGGTETLRDIAVAVQERALPLNVLGCVDRSLPFYAVDRGSFCLDWAVARYLDGHGRRFTARRFGFFSSDGTGRSTGRPSRPWQRVNHINIVWVFCLKEIRNIRLFLKRNEGFEPKILTYTRVPLACRYGPSFNGPFLDAQNLRRNERARHPSNGCRRTVATATGGTPTNWMIPSAPRNDFKFPSLRPGSGTRPSKWRLSFPTVQIMFRKGSVADIPHPCSVYALCRGILTGEACSNQVRAMGGTGQPSYGRSQENTLCIDLK</sequence>
<keyword evidence="4" id="KW-1185">Reference proteome</keyword>
<feature type="chain" id="PRO_5042189311" evidence="2">
    <location>
        <begin position="26"/>
        <end position="547"/>
    </location>
</feature>
<accession>A0AAD7MM01</accession>
<dbReference type="Proteomes" id="UP001215598">
    <property type="component" value="Unassembled WGS sequence"/>
</dbReference>
<dbReference type="AlphaFoldDB" id="A0AAD7MM01"/>
<feature type="signal peptide" evidence="2">
    <location>
        <begin position="1"/>
        <end position="25"/>
    </location>
</feature>
<reference evidence="3" key="1">
    <citation type="submission" date="2023-03" db="EMBL/GenBank/DDBJ databases">
        <title>Massive genome expansion in bonnet fungi (Mycena s.s.) driven by repeated elements and novel gene families across ecological guilds.</title>
        <authorList>
            <consortium name="Lawrence Berkeley National Laboratory"/>
            <person name="Harder C.B."/>
            <person name="Miyauchi S."/>
            <person name="Viragh M."/>
            <person name="Kuo A."/>
            <person name="Thoen E."/>
            <person name="Andreopoulos B."/>
            <person name="Lu D."/>
            <person name="Skrede I."/>
            <person name="Drula E."/>
            <person name="Henrissat B."/>
            <person name="Morin E."/>
            <person name="Kohler A."/>
            <person name="Barry K."/>
            <person name="LaButti K."/>
            <person name="Morin E."/>
            <person name="Salamov A."/>
            <person name="Lipzen A."/>
            <person name="Mereny Z."/>
            <person name="Hegedus B."/>
            <person name="Baldrian P."/>
            <person name="Stursova M."/>
            <person name="Weitz H."/>
            <person name="Taylor A."/>
            <person name="Grigoriev I.V."/>
            <person name="Nagy L.G."/>
            <person name="Martin F."/>
            <person name="Kauserud H."/>
        </authorList>
    </citation>
    <scope>NUCLEOTIDE SEQUENCE</scope>
    <source>
        <strain evidence="3">CBHHK182m</strain>
    </source>
</reference>
<evidence type="ECO:0000256" key="2">
    <source>
        <dbReference type="SAM" id="SignalP"/>
    </source>
</evidence>
<organism evidence="3 4">
    <name type="scientific">Mycena metata</name>
    <dbReference type="NCBI Taxonomy" id="1033252"/>
    <lineage>
        <taxon>Eukaryota</taxon>
        <taxon>Fungi</taxon>
        <taxon>Dikarya</taxon>
        <taxon>Basidiomycota</taxon>
        <taxon>Agaricomycotina</taxon>
        <taxon>Agaricomycetes</taxon>
        <taxon>Agaricomycetidae</taxon>
        <taxon>Agaricales</taxon>
        <taxon>Marasmiineae</taxon>
        <taxon>Mycenaceae</taxon>
        <taxon>Mycena</taxon>
    </lineage>
</organism>
<evidence type="ECO:0000313" key="4">
    <source>
        <dbReference type="Proteomes" id="UP001215598"/>
    </source>
</evidence>
<proteinExistence type="predicted"/>
<keyword evidence="2" id="KW-0732">Signal</keyword>
<evidence type="ECO:0000256" key="1">
    <source>
        <dbReference type="SAM" id="MobiDB-lite"/>
    </source>
</evidence>